<evidence type="ECO:0000313" key="18">
    <source>
        <dbReference type="Proteomes" id="UP000585474"/>
    </source>
</evidence>
<dbReference type="InterPro" id="IPR017930">
    <property type="entry name" value="Myb_dom"/>
</dbReference>
<gene>
    <name evidence="17" type="ORF">Acr_02g0006140</name>
</gene>
<dbReference type="PROSITE" id="PS51294">
    <property type="entry name" value="HTH_MYB"/>
    <property type="match status" value="1"/>
</dbReference>
<dbReference type="GO" id="GO:0003712">
    <property type="term" value="F:transcription coregulator activity"/>
    <property type="evidence" value="ECO:0007669"/>
    <property type="project" value="TreeGrafter"/>
</dbReference>
<dbReference type="Pfam" id="PF00249">
    <property type="entry name" value="Myb_DNA-binding"/>
    <property type="match status" value="1"/>
</dbReference>
<proteinExistence type="inferred from homology"/>
<evidence type="ECO:0000256" key="3">
    <source>
        <dbReference type="ARBA" id="ARBA00010445"/>
    </source>
</evidence>
<feature type="domain" description="HTH myb-type" evidence="16">
    <location>
        <begin position="259"/>
        <end position="319"/>
    </location>
</feature>
<evidence type="ECO:0000256" key="5">
    <source>
        <dbReference type="ARBA" id="ARBA00022771"/>
    </source>
</evidence>
<keyword evidence="11 13" id="KW-0539">Nucleus</keyword>
<evidence type="ECO:0000259" key="16">
    <source>
        <dbReference type="PROSITE" id="PS51294"/>
    </source>
</evidence>
<dbReference type="InterPro" id="IPR001965">
    <property type="entry name" value="Znf_PHD"/>
</dbReference>
<sequence length="500" mass="56911">MEMASISSSPRSVEEIFKDYSSRRTGIVRALTYDVDDFYRLCDPDKENLCLYGHPNERWEVTLPAEEVPPELPEPALGINFARDGMNRRDWISLVAVHSDCWLLSVAFYLGAQLNRNERKRLFSLINDLPTVFEVVTERKPVKDKPSADSGSKSRGSTKRSSDGQVKSTPKLADENYEEDENEHSETLCGSCGGNYNADEFWIGCDICEKWFHGKCVKITPAKAESIKQYKCPSCSMKRGRQRVAQTLDSEMGSSRSDGSGKERMKWTQELHDVFEKAVNQLGGPDRATPKGVLKAMGIQGLTIYHVKSHLQKYRISKFIPESTSRGKFERRNISEILPNFSTTSGAQLNEALQMHKEAVGRMSDQNEVQRSLKLKMEAQGRFLERIVEDFKNRVTITKPTKVFSPISLPSLCEDSESNAKEFESDSEIDKTEVRSDEEFRPPKRVRVDENVLLPRYKVASFDFESYNQSMLARVVHPSYETSFPWSVRCLPIAVYAVFI</sequence>
<evidence type="ECO:0000259" key="15">
    <source>
        <dbReference type="PROSITE" id="PS50016"/>
    </source>
</evidence>
<keyword evidence="8 13" id="KW-0805">Transcription regulation</keyword>
<dbReference type="FunFam" id="1.10.10.60:FF:000002">
    <property type="entry name" value="Myb family transcription factor"/>
    <property type="match status" value="1"/>
</dbReference>
<name>A0A7J0E7B4_9ERIC</name>
<dbReference type="InterPro" id="IPR025756">
    <property type="entry name" value="Myb_CC_LHEQLE"/>
</dbReference>
<dbReference type="InterPro" id="IPR019786">
    <property type="entry name" value="Zinc_finger_PHD-type_CS"/>
</dbReference>
<evidence type="ECO:0000256" key="6">
    <source>
        <dbReference type="ARBA" id="ARBA00022833"/>
    </source>
</evidence>
<dbReference type="SUPFAM" id="SSF46689">
    <property type="entry name" value="Homeodomain-like"/>
    <property type="match status" value="1"/>
</dbReference>
<keyword evidence="4 13" id="KW-0479">Metal-binding</keyword>
<dbReference type="Proteomes" id="UP000585474">
    <property type="component" value="Unassembled WGS sequence"/>
</dbReference>
<accession>A0A7J0E7B4</accession>
<comment type="function">
    <text evidence="13">Histone-binding component that specifically recognizes H3 tails trimethylated on 'Lys-4' (H3K4me3), which mark transcription start sites of virtually all active genes.</text>
</comment>
<comment type="caution">
    <text evidence="17">The sequence shown here is derived from an EMBL/GenBank/DDBJ whole genome shotgun (WGS) entry which is preliminary data.</text>
</comment>
<dbReference type="InterPro" id="IPR001005">
    <property type="entry name" value="SANT/Myb"/>
</dbReference>
<dbReference type="Pfam" id="PF12165">
    <property type="entry name" value="Alfin"/>
    <property type="match status" value="1"/>
</dbReference>
<organism evidence="17 18">
    <name type="scientific">Actinidia rufa</name>
    <dbReference type="NCBI Taxonomy" id="165716"/>
    <lineage>
        <taxon>Eukaryota</taxon>
        <taxon>Viridiplantae</taxon>
        <taxon>Streptophyta</taxon>
        <taxon>Embryophyta</taxon>
        <taxon>Tracheophyta</taxon>
        <taxon>Spermatophyta</taxon>
        <taxon>Magnoliopsida</taxon>
        <taxon>eudicotyledons</taxon>
        <taxon>Gunneridae</taxon>
        <taxon>Pentapetalae</taxon>
        <taxon>asterids</taxon>
        <taxon>Ericales</taxon>
        <taxon>Actinidiaceae</taxon>
        <taxon>Actinidia</taxon>
    </lineage>
</organism>
<dbReference type="InterPro" id="IPR006447">
    <property type="entry name" value="Myb_dom_plants"/>
</dbReference>
<evidence type="ECO:0000313" key="17">
    <source>
        <dbReference type="EMBL" id="GFY82374.1"/>
    </source>
</evidence>
<feature type="region of interest" description="Disordered" evidence="14">
    <location>
        <begin position="140"/>
        <end position="179"/>
    </location>
</feature>
<evidence type="ECO:0000256" key="4">
    <source>
        <dbReference type="ARBA" id="ARBA00022723"/>
    </source>
</evidence>
<evidence type="ECO:0000256" key="1">
    <source>
        <dbReference type="ARBA" id="ARBA00004123"/>
    </source>
</evidence>
<dbReference type="InterPro" id="IPR019787">
    <property type="entry name" value="Znf_PHD-finger"/>
</dbReference>
<evidence type="ECO:0000256" key="10">
    <source>
        <dbReference type="ARBA" id="ARBA00023163"/>
    </source>
</evidence>
<dbReference type="Pfam" id="PF14379">
    <property type="entry name" value="Myb_CC_LHEQLE"/>
    <property type="match status" value="1"/>
</dbReference>
<evidence type="ECO:0000256" key="8">
    <source>
        <dbReference type="ARBA" id="ARBA00023015"/>
    </source>
</evidence>
<keyword evidence="7 13" id="KW-0156">Chromatin regulator</keyword>
<dbReference type="OrthoDB" id="551907at2759"/>
<dbReference type="SUPFAM" id="SSF57903">
    <property type="entry name" value="FYVE/PHD zinc finger"/>
    <property type="match status" value="1"/>
</dbReference>
<evidence type="ECO:0000256" key="12">
    <source>
        <dbReference type="PROSITE-ProRule" id="PRU00146"/>
    </source>
</evidence>
<comment type="subcellular location">
    <subcellularLocation>
        <location evidence="1 13">Nucleus</location>
    </subcellularLocation>
</comment>
<reference evidence="17 18" key="1">
    <citation type="submission" date="2019-07" db="EMBL/GenBank/DDBJ databases">
        <title>De Novo Assembly of kiwifruit Actinidia rufa.</title>
        <authorList>
            <person name="Sugita-Konishi S."/>
            <person name="Sato K."/>
            <person name="Mori E."/>
            <person name="Abe Y."/>
            <person name="Kisaki G."/>
            <person name="Hamano K."/>
            <person name="Suezawa K."/>
            <person name="Otani M."/>
            <person name="Fukuda T."/>
            <person name="Manabe T."/>
            <person name="Gomi K."/>
            <person name="Tabuchi M."/>
            <person name="Akimitsu K."/>
            <person name="Kataoka I."/>
        </authorList>
    </citation>
    <scope>NUCLEOTIDE SEQUENCE [LARGE SCALE GENOMIC DNA]</scope>
    <source>
        <strain evidence="18">cv. Fuchu</strain>
    </source>
</reference>
<keyword evidence="18" id="KW-1185">Reference proteome</keyword>
<dbReference type="Gene3D" id="3.30.40.10">
    <property type="entry name" value="Zinc/RING finger domain, C3HC4 (zinc finger)"/>
    <property type="match status" value="1"/>
</dbReference>
<dbReference type="PANTHER" id="PTHR12321:SF39">
    <property type="entry name" value="PHD FINGER PROTEIN ALFIN-LIKE 2"/>
    <property type="match status" value="1"/>
</dbReference>
<evidence type="ECO:0000256" key="2">
    <source>
        <dbReference type="ARBA" id="ARBA00006783"/>
    </source>
</evidence>
<dbReference type="InterPro" id="IPR021998">
    <property type="entry name" value="Alfin_N"/>
</dbReference>
<comment type="similarity">
    <text evidence="2">Belongs to the MYB-CC family.</text>
</comment>
<dbReference type="InterPro" id="IPR013083">
    <property type="entry name" value="Znf_RING/FYVE/PHD"/>
</dbReference>
<dbReference type="Pfam" id="PF00628">
    <property type="entry name" value="PHD"/>
    <property type="match status" value="1"/>
</dbReference>
<dbReference type="InterPro" id="IPR011011">
    <property type="entry name" value="Znf_FYVE_PHD"/>
</dbReference>
<comment type="similarity">
    <text evidence="3 13">Belongs to the Alfin family.</text>
</comment>
<dbReference type="SMART" id="SM00249">
    <property type="entry name" value="PHD"/>
    <property type="match status" value="1"/>
</dbReference>
<dbReference type="GO" id="GO:0008270">
    <property type="term" value="F:zinc ion binding"/>
    <property type="evidence" value="ECO:0007669"/>
    <property type="project" value="UniProtKB-KW"/>
</dbReference>
<dbReference type="InterPro" id="IPR044104">
    <property type="entry name" value="PHD_AL_plant"/>
</dbReference>
<dbReference type="InterPro" id="IPR009057">
    <property type="entry name" value="Homeodomain-like_sf"/>
</dbReference>
<evidence type="ECO:0000256" key="11">
    <source>
        <dbReference type="ARBA" id="ARBA00023242"/>
    </source>
</evidence>
<evidence type="ECO:0000256" key="14">
    <source>
        <dbReference type="SAM" id="MobiDB-lite"/>
    </source>
</evidence>
<dbReference type="GO" id="GO:0006325">
    <property type="term" value="P:chromatin organization"/>
    <property type="evidence" value="ECO:0007669"/>
    <property type="project" value="UniProtKB-UniRule"/>
</dbReference>
<keyword evidence="10 13" id="KW-0804">Transcription</keyword>
<evidence type="ECO:0000256" key="7">
    <source>
        <dbReference type="ARBA" id="ARBA00022853"/>
    </source>
</evidence>
<comment type="subunit">
    <text evidence="13">Interacts with H3K4me3 and to a lesser extent with H3K4me2.</text>
</comment>
<dbReference type="GO" id="GO:0005634">
    <property type="term" value="C:nucleus"/>
    <property type="evidence" value="ECO:0007669"/>
    <property type="project" value="UniProtKB-SubCell"/>
</dbReference>
<dbReference type="InterPro" id="IPR045104">
    <property type="entry name" value="Alfin"/>
</dbReference>
<keyword evidence="6 13" id="KW-0862">Zinc</keyword>
<dbReference type="AlphaFoldDB" id="A0A7J0E7B4"/>
<dbReference type="CDD" id="cd15613">
    <property type="entry name" value="PHD_AL_plant"/>
    <property type="match status" value="1"/>
</dbReference>
<dbReference type="PROSITE" id="PS01359">
    <property type="entry name" value="ZF_PHD_1"/>
    <property type="match status" value="1"/>
</dbReference>
<keyword evidence="9" id="KW-0175">Coiled coil</keyword>
<evidence type="ECO:0000256" key="13">
    <source>
        <dbReference type="RuleBase" id="RU369089"/>
    </source>
</evidence>
<dbReference type="EMBL" id="BJWL01000002">
    <property type="protein sequence ID" value="GFY82374.1"/>
    <property type="molecule type" value="Genomic_DNA"/>
</dbReference>
<dbReference type="GO" id="GO:0000976">
    <property type="term" value="F:transcription cis-regulatory region binding"/>
    <property type="evidence" value="ECO:0007669"/>
    <property type="project" value="TreeGrafter"/>
</dbReference>
<feature type="domain" description="PHD-type" evidence="15">
    <location>
        <begin position="186"/>
        <end position="238"/>
    </location>
</feature>
<dbReference type="PROSITE" id="PS50016">
    <property type="entry name" value="ZF_PHD_2"/>
    <property type="match status" value="1"/>
</dbReference>
<dbReference type="PANTHER" id="PTHR12321">
    <property type="entry name" value="CPG BINDING PROTEIN"/>
    <property type="match status" value="1"/>
</dbReference>
<dbReference type="FunFam" id="3.30.40.10:FF:000306">
    <property type="entry name" value="PHD finger alfin-like protein"/>
    <property type="match status" value="1"/>
</dbReference>
<dbReference type="GO" id="GO:0042393">
    <property type="term" value="F:histone binding"/>
    <property type="evidence" value="ECO:0007669"/>
    <property type="project" value="UniProtKB-UniRule"/>
</dbReference>
<keyword evidence="5 12" id="KW-0863">Zinc-finger</keyword>
<evidence type="ECO:0000256" key="9">
    <source>
        <dbReference type="ARBA" id="ARBA00023054"/>
    </source>
</evidence>
<dbReference type="Gene3D" id="1.10.10.60">
    <property type="entry name" value="Homeodomain-like"/>
    <property type="match status" value="1"/>
</dbReference>
<protein>
    <recommendedName>
        <fullName evidence="13">PHD finger protein ALFIN-LIKE</fullName>
    </recommendedName>
</protein>
<comment type="domain">
    <text evidence="13">The PHD-type zinc finger mediates the binding to H3K4me3.</text>
</comment>
<dbReference type="NCBIfam" id="TIGR01557">
    <property type="entry name" value="myb_SHAQKYF"/>
    <property type="match status" value="1"/>
</dbReference>
<dbReference type="GO" id="GO:0006355">
    <property type="term" value="P:regulation of DNA-templated transcription"/>
    <property type="evidence" value="ECO:0007669"/>
    <property type="project" value="UniProtKB-UniRule"/>
</dbReference>